<feature type="compositionally biased region" description="Basic and acidic residues" evidence="1">
    <location>
        <begin position="165"/>
        <end position="176"/>
    </location>
</feature>
<protein>
    <submittedName>
        <fullName evidence="2">Uncharacterized protein</fullName>
    </submittedName>
</protein>
<dbReference type="EMBL" id="CP086715">
    <property type="protein sequence ID" value="WOO78524.1"/>
    <property type="molecule type" value="Genomic_DNA"/>
</dbReference>
<name>A0AAF1BJM1_9TREE</name>
<feature type="region of interest" description="Disordered" evidence="1">
    <location>
        <begin position="243"/>
        <end position="320"/>
    </location>
</feature>
<proteinExistence type="predicted"/>
<dbReference type="GeneID" id="87805321"/>
<feature type="compositionally biased region" description="Polar residues" evidence="1">
    <location>
        <begin position="179"/>
        <end position="195"/>
    </location>
</feature>
<feature type="region of interest" description="Disordered" evidence="1">
    <location>
        <begin position="541"/>
        <end position="682"/>
    </location>
</feature>
<dbReference type="Proteomes" id="UP000827549">
    <property type="component" value="Chromosome 2"/>
</dbReference>
<feature type="region of interest" description="Disordered" evidence="1">
    <location>
        <begin position="104"/>
        <end position="138"/>
    </location>
</feature>
<evidence type="ECO:0000256" key="1">
    <source>
        <dbReference type="SAM" id="MobiDB-lite"/>
    </source>
</evidence>
<feature type="region of interest" description="Disordered" evidence="1">
    <location>
        <begin position="420"/>
        <end position="528"/>
    </location>
</feature>
<keyword evidence="3" id="KW-1185">Reference proteome</keyword>
<organism evidence="2 3">
    <name type="scientific">Vanrija pseudolonga</name>
    <dbReference type="NCBI Taxonomy" id="143232"/>
    <lineage>
        <taxon>Eukaryota</taxon>
        <taxon>Fungi</taxon>
        <taxon>Dikarya</taxon>
        <taxon>Basidiomycota</taxon>
        <taxon>Agaricomycotina</taxon>
        <taxon>Tremellomycetes</taxon>
        <taxon>Trichosporonales</taxon>
        <taxon>Trichosporonaceae</taxon>
        <taxon>Vanrija</taxon>
    </lineage>
</organism>
<reference evidence="2" key="1">
    <citation type="submission" date="2023-10" db="EMBL/GenBank/DDBJ databases">
        <authorList>
            <person name="Noh H."/>
        </authorList>
    </citation>
    <scope>NUCLEOTIDE SEQUENCE</scope>
    <source>
        <strain evidence="2">DUCC4014</strain>
    </source>
</reference>
<dbReference type="AlphaFoldDB" id="A0AAF1BJM1"/>
<feature type="compositionally biased region" description="Basic and acidic residues" evidence="1">
    <location>
        <begin position="420"/>
        <end position="466"/>
    </location>
</feature>
<feature type="compositionally biased region" description="Low complexity" evidence="1">
    <location>
        <begin position="151"/>
        <end position="163"/>
    </location>
</feature>
<feature type="compositionally biased region" description="Polar residues" evidence="1">
    <location>
        <begin position="586"/>
        <end position="599"/>
    </location>
</feature>
<evidence type="ECO:0000313" key="2">
    <source>
        <dbReference type="EMBL" id="WOO78524.1"/>
    </source>
</evidence>
<feature type="compositionally biased region" description="Basic residues" evidence="1">
    <location>
        <begin position="617"/>
        <end position="629"/>
    </location>
</feature>
<feature type="compositionally biased region" description="Pro residues" evidence="1">
    <location>
        <begin position="265"/>
        <end position="290"/>
    </location>
</feature>
<feature type="compositionally biased region" description="Low complexity" evidence="1">
    <location>
        <begin position="300"/>
        <end position="312"/>
    </location>
</feature>
<feature type="compositionally biased region" description="Polar residues" evidence="1">
    <location>
        <begin position="209"/>
        <end position="218"/>
    </location>
</feature>
<feature type="compositionally biased region" description="Low complexity" evidence="1">
    <location>
        <begin position="630"/>
        <end position="641"/>
    </location>
</feature>
<sequence length="682" mass="73438">MVTFKGDTALEVGTALARVDLNDRTSFGEAVQVVKTYVLAKMKKAKNSSVALPGGKYALIGFADVFYLVRLELQLPPSALAMPRPSSPVRRQLMAAKYPLPPAYQVSTGDDDDSVSARASASTTSVPSPRPDTKVRPDSALLPTMSALSAHAHSPHPYAASASGYEEHDRGRDSRAKSIHSSGRSVYSQESSEIGASNGDRASGAYPSSPLQKPTTPRSLPIPTGSNHADVDRDFFDLDAAEMHSHHSRSGSLRSIGKGAHVQQQPPPVPPPPGRPPPVPRSPVVAPPTPDLVNSPRARSNTQTTTSSVNSTMPTPPLVARRPSELYRRPSEHSNLPHTSSPLIHPVDYSREGSLHRRPSAESTLSSSPYMMATRGRKTSADQPTSPLALVSEEKRALGRRDADIRALFDALPPEAQELAAKRLAEQQQRLEEEKLQAKKQREEQRRLEALLADQQRRREEEQRREAQRKRAVQPGDLLNAGQHEPGGETPPTGRSLEQHPAASGPEPTPISPTRPTGTEGLGDTDVRRMIEARIKALQTALEGLEEPSELGAGGVSSPTAPPSASGSSPPNHSPYLGARGPPAPSSQYGSRAELQQQYPHPGQVPRPSVAVPVPTQRHHPRVSPHRSSPHSPHSPHSVSSLMFELDDGSPTGSNNYKGFRTPPPEYNSVEANPSVYRGGRI</sequence>
<feature type="region of interest" description="Disordered" evidence="1">
    <location>
        <begin position="151"/>
        <end position="228"/>
    </location>
</feature>
<dbReference type="CDD" id="cd22249">
    <property type="entry name" value="UDM1_RNF168_RNF169-like"/>
    <property type="match status" value="1"/>
</dbReference>
<evidence type="ECO:0000313" key="3">
    <source>
        <dbReference type="Proteomes" id="UP000827549"/>
    </source>
</evidence>
<gene>
    <name evidence="2" type="ORF">LOC62_02G002071</name>
</gene>
<feature type="compositionally biased region" description="Low complexity" evidence="1">
    <location>
        <begin position="116"/>
        <end position="127"/>
    </location>
</feature>
<accession>A0AAF1BJM1</accession>
<dbReference type="RefSeq" id="XP_062624556.1">
    <property type="nucleotide sequence ID" value="XM_062768572.1"/>
</dbReference>
<feature type="compositionally biased region" description="Low complexity" evidence="1">
    <location>
        <begin position="556"/>
        <end position="575"/>
    </location>
</feature>